<reference evidence="2" key="1">
    <citation type="submission" date="2021-02" db="EMBL/GenBank/DDBJ databases">
        <authorList>
            <person name="Dougan E. K."/>
            <person name="Rhodes N."/>
            <person name="Thang M."/>
            <person name="Chan C."/>
        </authorList>
    </citation>
    <scope>NUCLEOTIDE SEQUENCE</scope>
</reference>
<dbReference type="Proteomes" id="UP000626109">
    <property type="component" value="Unassembled WGS sequence"/>
</dbReference>
<name>A0A813FDG3_POLGL</name>
<evidence type="ECO:0000256" key="1">
    <source>
        <dbReference type="SAM" id="MobiDB-lite"/>
    </source>
</evidence>
<organism evidence="2 4">
    <name type="scientific">Polarella glacialis</name>
    <name type="common">Dinoflagellate</name>
    <dbReference type="NCBI Taxonomy" id="89957"/>
    <lineage>
        <taxon>Eukaryota</taxon>
        <taxon>Sar</taxon>
        <taxon>Alveolata</taxon>
        <taxon>Dinophyceae</taxon>
        <taxon>Suessiales</taxon>
        <taxon>Suessiaceae</taxon>
        <taxon>Polarella</taxon>
    </lineage>
</organism>
<feature type="region of interest" description="Disordered" evidence="1">
    <location>
        <begin position="58"/>
        <end position="100"/>
    </location>
</feature>
<dbReference type="AlphaFoldDB" id="A0A813FDG3"/>
<evidence type="ECO:0000313" key="2">
    <source>
        <dbReference type="EMBL" id="CAE8612508.1"/>
    </source>
</evidence>
<dbReference type="EMBL" id="CAJNNV010025126">
    <property type="protein sequence ID" value="CAE8612508.1"/>
    <property type="molecule type" value="Genomic_DNA"/>
</dbReference>
<dbReference type="EMBL" id="CAJNNW010024696">
    <property type="protein sequence ID" value="CAE8673793.1"/>
    <property type="molecule type" value="Genomic_DNA"/>
</dbReference>
<sequence>MFLTASDVCKAKRATSVTSFGTEGAATLVRWRFLDWLPGTGVSEAVVAQDCISLASDHNNKNNSNDNDNNNKQQATTTTTTTTNHNDNKDNHNKHNDNRSFKSITTATSRATCTLATSTCEEGSSNYSRKVLTLRGECAMYPCGWAVARPMHLAKCDELRKLKYSALTRQCVASNLSGLQGCLQICGDGSQ</sequence>
<protein>
    <submittedName>
        <fullName evidence="2">Uncharacterized protein</fullName>
    </submittedName>
</protein>
<comment type="caution">
    <text evidence="2">The sequence shown here is derived from an EMBL/GenBank/DDBJ whole genome shotgun (WGS) entry which is preliminary data.</text>
</comment>
<gene>
    <name evidence="2" type="ORF">PGLA1383_LOCUS30304</name>
    <name evidence="3" type="ORF">PGLA2088_LOCUS18682</name>
</gene>
<evidence type="ECO:0000313" key="3">
    <source>
        <dbReference type="EMBL" id="CAE8673793.1"/>
    </source>
</evidence>
<evidence type="ECO:0000313" key="4">
    <source>
        <dbReference type="Proteomes" id="UP000654075"/>
    </source>
</evidence>
<proteinExistence type="predicted"/>
<feature type="compositionally biased region" description="Basic and acidic residues" evidence="1">
    <location>
        <begin position="86"/>
        <end position="100"/>
    </location>
</feature>
<dbReference type="Proteomes" id="UP000654075">
    <property type="component" value="Unassembled WGS sequence"/>
</dbReference>
<accession>A0A813FDG3</accession>
<feature type="compositionally biased region" description="Low complexity" evidence="1">
    <location>
        <begin position="58"/>
        <end position="85"/>
    </location>
</feature>
<keyword evidence="4" id="KW-1185">Reference proteome</keyword>